<sequence length="518" mass="59265">MSLHVFDFNWEALFTDRNIYLSISTCVCAFLVTWRIWRFTVCPVLWPKEPKELPYWIPFLGHVGGFFMDFNTAIDGGLKHFKNREPFTMNIAGTSIYIISDAQDAAVVWKNSSTITMDPLSVKLYIWVGMSAKSREVLFQAHQDAKYNEGNAKPLTPQQMMIQLHHRQSHPGARLDYHIEESTLPSMFRNLDLKAKQHPAVLGRSGKGTRVSLLKLCTHIFIKGQTDAYFGQAIWWADPHLMDYFMVWEHTNWKYLFEMPSFMSGDMLQAKGNLIQGFTKYLAIPREERKDASYFVQTVEDMLREVGLTESEIGSMLMLHYWAIIGNVYKIAFWLVTYMVQRPELLEAVRREVTAAVGDDRLDENYLTEKCPNLEVLFNETLRLTVTSPLGRVVTGPTNINGKVLQEGNMLMVIFRELHFNSAIWGEEAQSFRAQRFLDNPKLLRNPSFRPWGGGNNMCPGRFLAKRSIYAFVAILLSKYHIGIEEHASIPKGDSTKPSPGVMPIAEGEDLLLNVTVA</sequence>
<feature type="binding site" description="axial binding residue" evidence="5">
    <location>
        <position position="459"/>
    </location>
    <ligand>
        <name>heme</name>
        <dbReference type="ChEBI" id="CHEBI:30413"/>
    </ligand>
    <ligandPart>
        <name>Fe</name>
        <dbReference type="ChEBI" id="CHEBI:18248"/>
    </ligandPart>
</feature>
<dbReference type="Pfam" id="PF00067">
    <property type="entry name" value="p450"/>
    <property type="match status" value="1"/>
</dbReference>
<protein>
    <submittedName>
        <fullName evidence="6">Cytochrome P450</fullName>
    </submittedName>
</protein>
<keyword evidence="7" id="KW-1185">Reference proteome</keyword>
<dbReference type="GO" id="GO:0005506">
    <property type="term" value="F:iron ion binding"/>
    <property type="evidence" value="ECO:0007669"/>
    <property type="project" value="InterPro"/>
</dbReference>
<dbReference type="CDD" id="cd11040">
    <property type="entry name" value="CYP7_CYP8-like"/>
    <property type="match status" value="1"/>
</dbReference>
<evidence type="ECO:0000256" key="1">
    <source>
        <dbReference type="ARBA" id="ARBA00010617"/>
    </source>
</evidence>
<evidence type="ECO:0000256" key="2">
    <source>
        <dbReference type="ARBA" id="ARBA00022617"/>
    </source>
</evidence>
<name>A0A2T2NAS6_CORCC</name>
<dbReference type="AlphaFoldDB" id="A0A2T2NAS6"/>
<dbReference type="Gene3D" id="1.10.630.10">
    <property type="entry name" value="Cytochrome P450"/>
    <property type="match status" value="1"/>
</dbReference>
<dbReference type="SUPFAM" id="SSF48264">
    <property type="entry name" value="Cytochrome P450"/>
    <property type="match status" value="1"/>
</dbReference>
<dbReference type="GO" id="GO:0008395">
    <property type="term" value="F:steroid hydroxylase activity"/>
    <property type="evidence" value="ECO:0007669"/>
    <property type="project" value="TreeGrafter"/>
</dbReference>
<evidence type="ECO:0000256" key="3">
    <source>
        <dbReference type="ARBA" id="ARBA00022723"/>
    </source>
</evidence>
<dbReference type="GO" id="GO:0016705">
    <property type="term" value="F:oxidoreductase activity, acting on paired donors, with incorporation or reduction of molecular oxygen"/>
    <property type="evidence" value="ECO:0007669"/>
    <property type="project" value="InterPro"/>
</dbReference>
<dbReference type="PANTHER" id="PTHR24304">
    <property type="entry name" value="CYTOCHROME P450 FAMILY 7"/>
    <property type="match status" value="1"/>
</dbReference>
<reference evidence="6 7" key="1">
    <citation type="journal article" date="2018" name="Front. Microbiol.">
        <title>Genome-Wide Analysis of Corynespora cassiicola Leaf Fall Disease Putative Effectors.</title>
        <authorList>
            <person name="Lopez D."/>
            <person name="Ribeiro S."/>
            <person name="Label P."/>
            <person name="Fumanal B."/>
            <person name="Venisse J.S."/>
            <person name="Kohler A."/>
            <person name="de Oliveira R.R."/>
            <person name="Labutti K."/>
            <person name="Lipzen A."/>
            <person name="Lail K."/>
            <person name="Bauer D."/>
            <person name="Ohm R.A."/>
            <person name="Barry K.W."/>
            <person name="Spatafora J."/>
            <person name="Grigoriev I.V."/>
            <person name="Martin F.M."/>
            <person name="Pujade-Renaud V."/>
        </authorList>
    </citation>
    <scope>NUCLEOTIDE SEQUENCE [LARGE SCALE GENOMIC DNA]</scope>
    <source>
        <strain evidence="6 7">Philippines</strain>
    </source>
</reference>
<dbReference type="STRING" id="1448308.A0A2T2NAS6"/>
<keyword evidence="4 5" id="KW-0408">Iron</keyword>
<dbReference type="PRINTS" id="PR00463">
    <property type="entry name" value="EP450I"/>
</dbReference>
<dbReference type="Proteomes" id="UP000240883">
    <property type="component" value="Unassembled WGS sequence"/>
</dbReference>
<dbReference type="OrthoDB" id="1470350at2759"/>
<dbReference type="PANTHER" id="PTHR24304:SF2">
    <property type="entry name" value="24-HYDROXYCHOLESTEROL 7-ALPHA-HYDROXYLASE"/>
    <property type="match status" value="1"/>
</dbReference>
<evidence type="ECO:0000256" key="4">
    <source>
        <dbReference type="ARBA" id="ARBA00023004"/>
    </source>
</evidence>
<keyword evidence="2 5" id="KW-0349">Heme</keyword>
<keyword evidence="3 5" id="KW-0479">Metal-binding</keyword>
<dbReference type="EMBL" id="KZ678141">
    <property type="protein sequence ID" value="PSN62499.1"/>
    <property type="molecule type" value="Genomic_DNA"/>
</dbReference>
<proteinExistence type="inferred from homology"/>
<dbReference type="InterPro" id="IPR002401">
    <property type="entry name" value="Cyt_P450_E_grp-I"/>
</dbReference>
<organism evidence="6 7">
    <name type="scientific">Corynespora cassiicola Philippines</name>
    <dbReference type="NCBI Taxonomy" id="1448308"/>
    <lineage>
        <taxon>Eukaryota</taxon>
        <taxon>Fungi</taxon>
        <taxon>Dikarya</taxon>
        <taxon>Ascomycota</taxon>
        <taxon>Pezizomycotina</taxon>
        <taxon>Dothideomycetes</taxon>
        <taxon>Pleosporomycetidae</taxon>
        <taxon>Pleosporales</taxon>
        <taxon>Corynesporascaceae</taxon>
        <taxon>Corynespora</taxon>
    </lineage>
</organism>
<dbReference type="InterPro" id="IPR036396">
    <property type="entry name" value="Cyt_P450_sf"/>
</dbReference>
<evidence type="ECO:0000313" key="6">
    <source>
        <dbReference type="EMBL" id="PSN62499.1"/>
    </source>
</evidence>
<evidence type="ECO:0000313" key="7">
    <source>
        <dbReference type="Proteomes" id="UP000240883"/>
    </source>
</evidence>
<accession>A0A2T2NAS6</accession>
<evidence type="ECO:0000256" key="5">
    <source>
        <dbReference type="PIRSR" id="PIRSR602401-1"/>
    </source>
</evidence>
<dbReference type="InterPro" id="IPR050529">
    <property type="entry name" value="CYP450_sterol_14alpha_dmase"/>
</dbReference>
<gene>
    <name evidence="6" type="ORF">BS50DRAFT_591790</name>
</gene>
<comment type="similarity">
    <text evidence="1">Belongs to the cytochrome P450 family.</text>
</comment>
<dbReference type="GO" id="GO:0020037">
    <property type="term" value="F:heme binding"/>
    <property type="evidence" value="ECO:0007669"/>
    <property type="project" value="InterPro"/>
</dbReference>
<comment type="cofactor">
    <cofactor evidence="5">
        <name>heme</name>
        <dbReference type="ChEBI" id="CHEBI:30413"/>
    </cofactor>
</comment>
<dbReference type="InterPro" id="IPR001128">
    <property type="entry name" value="Cyt_P450"/>
</dbReference>